<feature type="compositionally biased region" description="Basic and acidic residues" evidence="1">
    <location>
        <begin position="59"/>
        <end position="71"/>
    </location>
</feature>
<evidence type="ECO:0000313" key="3">
    <source>
        <dbReference type="Proteomes" id="UP000712281"/>
    </source>
</evidence>
<sequence>MSRYEHRSIIPLQYRPMVELDGHLRSASGSQNGDHRRRNKNGAFSGAPSEPLHYQPPERLPKKERGMRKER</sequence>
<dbReference type="Proteomes" id="UP000712281">
    <property type="component" value="Unassembled WGS sequence"/>
</dbReference>
<dbReference type="EMBL" id="QGKW02001660">
    <property type="protein sequence ID" value="KAF2583054.1"/>
    <property type="molecule type" value="Genomic_DNA"/>
</dbReference>
<comment type="caution">
    <text evidence="2">The sequence shown here is derived from an EMBL/GenBank/DDBJ whole genome shotgun (WGS) entry which is preliminary data.</text>
</comment>
<feature type="region of interest" description="Disordered" evidence="1">
    <location>
        <begin position="21"/>
        <end position="71"/>
    </location>
</feature>
<reference evidence="2" key="1">
    <citation type="submission" date="2019-12" db="EMBL/GenBank/DDBJ databases">
        <title>Genome sequencing and annotation of Brassica cretica.</title>
        <authorList>
            <person name="Studholme D.J."/>
            <person name="Sarris P.F."/>
        </authorList>
    </citation>
    <scope>NUCLEOTIDE SEQUENCE</scope>
    <source>
        <strain evidence="2">PFS-001/15</strain>
        <tissue evidence="2">Leaf</tissue>
    </source>
</reference>
<proteinExistence type="predicted"/>
<protein>
    <submittedName>
        <fullName evidence="2">Uncharacterized protein</fullName>
    </submittedName>
</protein>
<evidence type="ECO:0000256" key="1">
    <source>
        <dbReference type="SAM" id="MobiDB-lite"/>
    </source>
</evidence>
<dbReference type="AlphaFoldDB" id="A0A8S9JLY6"/>
<name>A0A8S9JLY6_BRACR</name>
<gene>
    <name evidence="2" type="ORF">F2Q68_00005422</name>
</gene>
<evidence type="ECO:0000313" key="2">
    <source>
        <dbReference type="EMBL" id="KAF2583054.1"/>
    </source>
</evidence>
<accession>A0A8S9JLY6</accession>
<organism evidence="2 3">
    <name type="scientific">Brassica cretica</name>
    <name type="common">Mustard</name>
    <dbReference type="NCBI Taxonomy" id="69181"/>
    <lineage>
        <taxon>Eukaryota</taxon>
        <taxon>Viridiplantae</taxon>
        <taxon>Streptophyta</taxon>
        <taxon>Embryophyta</taxon>
        <taxon>Tracheophyta</taxon>
        <taxon>Spermatophyta</taxon>
        <taxon>Magnoliopsida</taxon>
        <taxon>eudicotyledons</taxon>
        <taxon>Gunneridae</taxon>
        <taxon>Pentapetalae</taxon>
        <taxon>rosids</taxon>
        <taxon>malvids</taxon>
        <taxon>Brassicales</taxon>
        <taxon>Brassicaceae</taxon>
        <taxon>Brassiceae</taxon>
        <taxon>Brassica</taxon>
    </lineage>
</organism>